<evidence type="ECO:0000313" key="2">
    <source>
        <dbReference type="EMBL" id="MBL0685757.1"/>
    </source>
</evidence>
<evidence type="ECO:0000313" key="3">
    <source>
        <dbReference type="Proteomes" id="UP000651057"/>
    </source>
</evidence>
<evidence type="ECO:0000256" key="1">
    <source>
        <dbReference type="SAM" id="SignalP"/>
    </source>
</evidence>
<accession>A0A936ZUR8</accession>
<proteinExistence type="predicted"/>
<sequence>MSKSLHSLILVAFLLVFNAVHSQMIDTDDHHSIDEKNSHTTHIGAHNEDAVILPIKEENSYIFKTKHDHHDHEIAASLKDIISSDEGADFNCSGGFCMNKAHFHKKGLTIKKQLFVYFMRISC</sequence>
<feature type="signal peptide" evidence="1">
    <location>
        <begin position="1"/>
        <end position="22"/>
    </location>
</feature>
<dbReference type="AlphaFoldDB" id="A0A936ZUR8"/>
<keyword evidence="3" id="KW-1185">Reference proteome</keyword>
<reference evidence="2" key="1">
    <citation type="submission" date="2021-01" db="EMBL/GenBank/DDBJ databases">
        <authorList>
            <person name="Zhong Y.L."/>
        </authorList>
    </citation>
    <scope>NUCLEOTIDE SEQUENCE</scope>
    <source>
        <strain evidence="2">KCTC 23302</strain>
    </source>
</reference>
<keyword evidence="1" id="KW-0732">Signal</keyword>
<gene>
    <name evidence="2" type="ORF">JJQ60_19650</name>
</gene>
<organism evidence="2 3">
    <name type="scientific">Aquimarina mytili</name>
    <dbReference type="NCBI Taxonomy" id="874423"/>
    <lineage>
        <taxon>Bacteria</taxon>
        <taxon>Pseudomonadati</taxon>
        <taxon>Bacteroidota</taxon>
        <taxon>Flavobacteriia</taxon>
        <taxon>Flavobacteriales</taxon>
        <taxon>Flavobacteriaceae</taxon>
        <taxon>Aquimarina</taxon>
    </lineage>
</organism>
<dbReference type="RefSeq" id="WP_201924135.1">
    <property type="nucleotide sequence ID" value="NZ_BAABAX010000018.1"/>
</dbReference>
<dbReference type="Proteomes" id="UP000651057">
    <property type="component" value="Unassembled WGS sequence"/>
</dbReference>
<comment type="caution">
    <text evidence="2">The sequence shown here is derived from an EMBL/GenBank/DDBJ whole genome shotgun (WGS) entry which is preliminary data.</text>
</comment>
<protein>
    <submittedName>
        <fullName evidence="2">Uncharacterized protein</fullName>
    </submittedName>
</protein>
<dbReference type="EMBL" id="JAERQJ010000012">
    <property type="protein sequence ID" value="MBL0685757.1"/>
    <property type="molecule type" value="Genomic_DNA"/>
</dbReference>
<name>A0A936ZUR8_9FLAO</name>
<feature type="chain" id="PRO_5037667096" evidence="1">
    <location>
        <begin position="23"/>
        <end position="123"/>
    </location>
</feature>